<protein>
    <submittedName>
        <fullName evidence="5">WD40 repeat-like protein</fullName>
    </submittedName>
</protein>
<dbReference type="InterPro" id="IPR015943">
    <property type="entry name" value="WD40/YVTN_repeat-like_dom_sf"/>
</dbReference>
<keyword evidence="6" id="KW-1185">Reference proteome</keyword>
<dbReference type="OrthoDB" id="538223at2759"/>
<dbReference type="PROSITE" id="PS50082">
    <property type="entry name" value="WD_REPEATS_2"/>
    <property type="match status" value="11"/>
</dbReference>
<evidence type="ECO:0000313" key="5">
    <source>
        <dbReference type="EMBL" id="KAE9392919.1"/>
    </source>
</evidence>
<dbReference type="InterPro" id="IPR056884">
    <property type="entry name" value="NPHP3-like_N"/>
</dbReference>
<keyword evidence="1 3" id="KW-0853">WD repeat</keyword>
<feature type="repeat" description="WD" evidence="3">
    <location>
        <begin position="708"/>
        <end position="749"/>
    </location>
</feature>
<name>A0A6A4H3Z8_9AGAR</name>
<dbReference type="PROSITE" id="PS00678">
    <property type="entry name" value="WD_REPEATS_1"/>
    <property type="match status" value="11"/>
</dbReference>
<feature type="domain" description="Nephrocystin 3-like N-terminal" evidence="4">
    <location>
        <begin position="69"/>
        <end position="228"/>
    </location>
</feature>
<sequence>MSSFSNAHDFTIYGGEFNSVQGNQYKNYNFGPQENIKQKLANKLNPILNAHIQTDKECLEGTRIQIIEKITQWAMSRNNDTPQAFILYGAAGTGKSAISHTIGKKFKKMNCLGGFFCFNRTFHGERTAIRAIQSIAYNLGLNVPGFAEALSEVMDNDPYILSSTSIKEIWKNLVLKPAEMVNYSDPLVIIIDALDECSNVAERGSLITSLTEEAYKFPRNYCFLVTSRMENDIVDILQTCSNAPQSQDMDQLEQTEDDIYHFVHHRMEYFIRHNSLNETHCKALAKMSEGYFQWACTVCNALHQIRKPGVNLKKKVSHFMTLGPNSSNLYPLDKLYKDILESIFDASDEDIMNEYRKAVSQFLATSIPLSRDSLTSLKVAHDQQSGEEEGEEDVVIRYLGSLFIGADRSDIPVWPVHTSIRDFLLDGKRSKEYTIAMDLVEGHTILAVGSLKIMIEKLHFNMCNLKSSYVRNADLPSDIVKVITPELSYACCFWDLHLKELEPDRSLMNLMKEFLDGFSLYWMEVLSILNRVNVIFRSMEHVKEWMTCSVCIDLEDLVNEIRKFAEVFGKMLADSTPHLYISALPFIPKKSRLQKAYCSYFSRVVSLCFGHSLWWPQLQVLLQGHTSWVTSVAFSPDGKRIASGSHDYSVRIWNAETGRQEGEPLEGHTHWVTSVAFFPDGKRIVSGSTDHSVRIWNAESGRQEGDSLEGHMNWVASVACSPDGKRIVSGSYDHSVRIWNAETGNQEGDPLEGHTKPIISVAFSPDGERIVSGSHDYSVRIWNAETGRPEGDPLQGHMKSIASVVFSPDGKRIVSGSHDHSVRIWNAETGRPEGDPLEGHTNYVTSVAFSPDGKRIVSGSYDHSVRIWNAETGRPEGDPLEGRTRSITSVAFSPDGKRIVSGSGDNSVRIWNAETGWQEGDPLEGHKNTVTSVAFSPDGKRIVSGSYDHSVRIWNAETGRQEGDPLEGHKSTVTSVAFSPDGKRIVSGLYDHSVRIWNAETGRPEGDPLEGHTRSITSVAFSPDGTRIVSGSGDNSVRIWNAETGRPEQDPLEGHKNTVTSVAFSPDGKRIVSGSSDHSVRIWNAETGRQEGTHWKGTKAQLHLLHSLLMARELSLAYMITQSEFGMQKLAGQKETHWKGTQTMSHLLHSPQMARELCLAHMITQSEFGMQKLAEQKETHWKGTQGQLHLLNSLLMARELSLAHMITQSEFGMQKLAGQNKTHWKGTKTQLHLLHSLLMVCQILQGHTIQPKYQMH</sequence>
<feature type="repeat" description="WD" evidence="3">
    <location>
        <begin position="1052"/>
        <end position="1093"/>
    </location>
</feature>
<feature type="repeat" description="WD" evidence="3">
    <location>
        <begin position="794"/>
        <end position="835"/>
    </location>
</feature>
<keyword evidence="2" id="KW-0677">Repeat</keyword>
<feature type="repeat" description="WD" evidence="3">
    <location>
        <begin position="966"/>
        <end position="1007"/>
    </location>
</feature>
<dbReference type="AlphaFoldDB" id="A0A6A4H3Z8"/>
<dbReference type="Gene3D" id="3.40.50.300">
    <property type="entry name" value="P-loop containing nucleotide triphosphate hydrolases"/>
    <property type="match status" value="1"/>
</dbReference>
<evidence type="ECO:0000256" key="2">
    <source>
        <dbReference type="ARBA" id="ARBA00022737"/>
    </source>
</evidence>
<dbReference type="Proteomes" id="UP000799118">
    <property type="component" value="Unassembled WGS sequence"/>
</dbReference>
<dbReference type="InterPro" id="IPR001680">
    <property type="entry name" value="WD40_rpt"/>
</dbReference>
<dbReference type="InterPro" id="IPR011047">
    <property type="entry name" value="Quinoprotein_ADH-like_sf"/>
</dbReference>
<evidence type="ECO:0000256" key="1">
    <source>
        <dbReference type="ARBA" id="ARBA00022574"/>
    </source>
</evidence>
<reference evidence="5" key="1">
    <citation type="journal article" date="2019" name="Environ. Microbiol.">
        <title>Fungal ecological strategies reflected in gene transcription - a case study of two litter decomposers.</title>
        <authorList>
            <person name="Barbi F."/>
            <person name="Kohler A."/>
            <person name="Barry K."/>
            <person name="Baskaran P."/>
            <person name="Daum C."/>
            <person name="Fauchery L."/>
            <person name="Ihrmark K."/>
            <person name="Kuo A."/>
            <person name="LaButti K."/>
            <person name="Lipzen A."/>
            <person name="Morin E."/>
            <person name="Grigoriev I.V."/>
            <person name="Henrissat B."/>
            <person name="Lindahl B."/>
            <person name="Martin F."/>
        </authorList>
    </citation>
    <scope>NUCLEOTIDE SEQUENCE</scope>
    <source>
        <strain evidence="5">JB14</strain>
    </source>
</reference>
<dbReference type="InterPro" id="IPR020472">
    <property type="entry name" value="WD40_PAC1"/>
</dbReference>
<feature type="repeat" description="WD" evidence="3">
    <location>
        <begin position="665"/>
        <end position="706"/>
    </location>
</feature>
<dbReference type="InterPro" id="IPR050349">
    <property type="entry name" value="WD_LIS1/nudF_dynein_reg"/>
</dbReference>
<dbReference type="Pfam" id="PF00400">
    <property type="entry name" value="WD40"/>
    <property type="match status" value="11"/>
</dbReference>
<proteinExistence type="predicted"/>
<feature type="repeat" description="WD" evidence="3">
    <location>
        <begin position="923"/>
        <end position="964"/>
    </location>
</feature>
<evidence type="ECO:0000256" key="3">
    <source>
        <dbReference type="PROSITE-ProRule" id="PRU00221"/>
    </source>
</evidence>
<dbReference type="SUPFAM" id="SSF52540">
    <property type="entry name" value="P-loop containing nucleoside triphosphate hydrolases"/>
    <property type="match status" value="1"/>
</dbReference>
<feature type="repeat" description="WD" evidence="3">
    <location>
        <begin position="751"/>
        <end position="792"/>
    </location>
</feature>
<dbReference type="InterPro" id="IPR019775">
    <property type="entry name" value="WD40_repeat_CS"/>
</dbReference>
<organism evidence="5 6">
    <name type="scientific">Gymnopus androsaceus JB14</name>
    <dbReference type="NCBI Taxonomy" id="1447944"/>
    <lineage>
        <taxon>Eukaryota</taxon>
        <taxon>Fungi</taxon>
        <taxon>Dikarya</taxon>
        <taxon>Basidiomycota</taxon>
        <taxon>Agaricomycotina</taxon>
        <taxon>Agaricomycetes</taxon>
        <taxon>Agaricomycetidae</taxon>
        <taxon>Agaricales</taxon>
        <taxon>Marasmiineae</taxon>
        <taxon>Omphalotaceae</taxon>
        <taxon>Gymnopus</taxon>
    </lineage>
</organism>
<feature type="repeat" description="WD" evidence="3">
    <location>
        <begin position="622"/>
        <end position="663"/>
    </location>
</feature>
<dbReference type="PANTHER" id="PTHR44129">
    <property type="entry name" value="WD REPEAT-CONTAINING PROTEIN POP1"/>
    <property type="match status" value="1"/>
</dbReference>
<dbReference type="CDD" id="cd00200">
    <property type="entry name" value="WD40"/>
    <property type="match status" value="2"/>
</dbReference>
<evidence type="ECO:0000313" key="6">
    <source>
        <dbReference type="Proteomes" id="UP000799118"/>
    </source>
</evidence>
<dbReference type="SUPFAM" id="SSF50998">
    <property type="entry name" value="Quinoprotein alcohol dehydrogenase-like"/>
    <property type="match status" value="1"/>
</dbReference>
<feature type="repeat" description="WD" evidence="3">
    <location>
        <begin position="880"/>
        <end position="916"/>
    </location>
</feature>
<dbReference type="EMBL" id="ML769584">
    <property type="protein sequence ID" value="KAE9392919.1"/>
    <property type="molecule type" value="Genomic_DNA"/>
</dbReference>
<dbReference type="SMART" id="SM00320">
    <property type="entry name" value="WD40"/>
    <property type="match status" value="11"/>
</dbReference>
<feature type="repeat" description="WD" evidence="3">
    <location>
        <begin position="837"/>
        <end position="878"/>
    </location>
</feature>
<evidence type="ECO:0000259" key="4">
    <source>
        <dbReference type="Pfam" id="PF24883"/>
    </source>
</evidence>
<dbReference type="Pfam" id="PF24883">
    <property type="entry name" value="NPHP3_N"/>
    <property type="match status" value="1"/>
</dbReference>
<dbReference type="Gene3D" id="2.130.10.10">
    <property type="entry name" value="YVTN repeat-like/Quinoprotein amine dehydrogenase"/>
    <property type="match status" value="5"/>
</dbReference>
<accession>A0A6A4H3Z8</accession>
<dbReference type="PRINTS" id="PR00320">
    <property type="entry name" value="GPROTEINBRPT"/>
</dbReference>
<feature type="repeat" description="WD" evidence="3">
    <location>
        <begin position="1009"/>
        <end position="1050"/>
    </location>
</feature>
<dbReference type="PROSITE" id="PS50294">
    <property type="entry name" value="WD_REPEATS_REGION"/>
    <property type="match status" value="11"/>
</dbReference>
<gene>
    <name evidence="5" type="ORF">BT96DRAFT_257003</name>
</gene>
<dbReference type="InterPro" id="IPR027417">
    <property type="entry name" value="P-loop_NTPase"/>
</dbReference>